<evidence type="ECO:0000313" key="2">
    <source>
        <dbReference type="EMBL" id="MDH2390380.1"/>
    </source>
</evidence>
<dbReference type="RefSeq" id="WP_279928874.1">
    <property type="nucleotide sequence ID" value="NZ_JARWBG010000017.1"/>
</dbReference>
<feature type="compositionally biased region" description="Low complexity" evidence="1">
    <location>
        <begin position="71"/>
        <end position="86"/>
    </location>
</feature>
<protein>
    <recommendedName>
        <fullName evidence="4">Nucleopolyhedrovirus P10 family protein</fullName>
    </recommendedName>
</protein>
<dbReference type="EMBL" id="JARWBG010000017">
    <property type="protein sequence ID" value="MDH2390380.1"/>
    <property type="molecule type" value="Genomic_DNA"/>
</dbReference>
<gene>
    <name evidence="2" type="ORF">QCN29_16570</name>
</gene>
<sequence length="265" mass="26690">MTSADAWRTGALRRVRQVLGPGRLLPLGGPSDGTWIAERAADAVLRREAAAAAPDARLTWLRLGLAAPGEATGAPGERDSGAPGAAGKAGPGAEGEAGRPAAVEGPVPPGALPREPLCIAAEFAAWPRQPLPDLAAALRRALLAAAEERLGLHVVRADLAVTELLDEAPASAEDAGHPAGGESVRHPVARTEEDPVARAAAGTAGVAFLASELGPAVHIAAGHARVEVAAARDARALDVARAVRAAASRALGDDRPVTVLISSVL</sequence>
<dbReference type="Proteomes" id="UP001223144">
    <property type="component" value="Unassembled WGS sequence"/>
</dbReference>
<proteinExistence type="predicted"/>
<feature type="region of interest" description="Disordered" evidence="1">
    <location>
        <begin position="71"/>
        <end position="109"/>
    </location>
</feature>
<accession>A0ABT6HP32</accession>
<keyword evidence="3" id="KW-1185">Reference proteome</keyword>
<evidence type="ECO:0000313" key="3">
    <source>
        <dbReference type="Proteomes" id="UP001223144"/>
    </source>
</evidence>
<evidence type="ECO:0000256" key="1">
    <source>
        <dbReference type="SAM" id="MobiDB-lite"/>
    </source>
</evidence>
<evidence type="ECO:0008006" key="4">
    <source>
        <dbReference type="Google" id="ProtNLM"/>
    </source>
</evidence>
<organism evidence="2 3">
    <name type="scientific">Streptomyces chengmaiensis</name>
    <dbReference type="NCBI Taxonomy" id="3040919"/>
    <lineage>
        <taxon>Bacteria</taxon>
        <taxon>Bacillati</taxon>
        <taxon>Actinomycetota</taxon>
        <taxon>Actinomycetes</taxon>
        <taxon>Kitasatosporales</taxon>
        <taxon>Streptomycetaceae</taxon>
        <taxon>Streptomyces</taxon>
    </lineage>
</organism>
<reference evidence="2 3" key="1">
    <citation type="submission" date="2023-04" db="EMBL/GenBank/DDBJ databases">
        <title>Streptomyces chengmaiensis sp. nov. isolated from the stem of mangrove plant in Hainan.</title>
        <authorList>
            <person name="Huang X."/>
            <person name="Zhou S."/>
            <person name="Chu X."/>
            <person name="Xie Y."/>
            <person name="Lin Y."/>
        </authorList>
    </citation>
    <scope>NUCLEOTIDE SEQUENCE [LARGE SCALE GENOMIC DNA]</scope>
    <source>
        <strain evidence="2 3">HNM0663</strain>
    </source>
</reference>
<name>A0ABT6HP32_9ACTN</name>
<comment type="caution">
    <text evidence="2">The sequence shown here is derived from an EMBL/GenBank/DDBJ whole genome shotgun (WGS) entry which is preliminary data.</text>
</comment>